<dbReference type="EMBL" id="ML976620">
    <property type="protein sequence ID" value="KAF1840065.1"/>
    <property type="molecule type" value="Genomic_DNA"/>
</dbReference>
<comment type="caution">
    <text evidence="2">The sequence shown here is derived from an EMBL/GenBank/DDBJ whole genome shotgun (WGS) entry which is preliminary data.</text>
</comment>
<sequence>MTLLILAALAASPSLVLAAQKRATPSEFSLFAYGKDIGGLELFNADGYAYVGDLTQFNSSDAAPVVFSPRNDHMWLGSPNTTGLDGSENPSWSNVTLFVPGSSSSDSRIGFLNATNSTTDVITSGFLFYGLTAMNRRNGGLETLWSGLSVGNGVYELYWNDTSSGQVPVTLRSAPPTRPADLRKKA</sequence>
<name>A0A9P4L379_9PLEO</name>
<dbReference type="RefSeq" id="XP_040782628.1">
    <property type="nucleotide sequence ID" value="XM_040936225.1"/>
</dbReference>
<keyword evidence="3" id="KW-1185">Reference proteome</keyword>
<evidence type="ECO:0000313" key="2">
    <source>
        <dbReference type="EMBL" id="KAF1840065.1"/>
    </source>
</evidence>
<feature type="chain" id="PRO_5040458330" evidence="1">
    <location>
        <begin position="19"/>
        <end position="186"/>
    </location>
</feature>
<protein>
    <submittedName>
        <fullName evidence="2">Uncharacterized protein</fullName>
    </submittedName>
</protein>
<dbReference type="OrthoDB" id="5230873at2759"/>
<dbReference type="GeneID" id="63853475"/>
<gene>
    <name evidence="2" type="ORF">K460DRAFT_399101</name>
</gene>
<dbReference type="AlphaFoldDB" id="A0A9P4L379"/>
<reference evidence="2" key="1">
    <citation type="submission" date="2020-01" db="EMBL/GenBank/DDBJ databases">
        <authorList>
            <consortium name="DOE Joint Genome Institute"/>
            <person name="Haridas S."/>
            <person name="Albert R."/>
            <person name="Binder M."/>
            <person name="Bloem J."/>
            <person name="Labutti K."/>
            <person name="Salamov A."/>
            <person name="Andreopoulos B."/>
            <person name="Baker S.E."/>
            <person name="Barry K."/>
            <person name="Bills G."/>
            <person name="Bluhm B.H."/>
            <person name="Cannon C."/>
            <person name="Castanera R."/>
            <person name="Culley D.E."/>
            <person name="Daum C."/>
            <person name="Ezra D."/>
            <person name="Gonzalez J.B."/>
            <person name="Henrissat B."/>
            <person name="Kuo A."/>
            <person name="Liang C."/>
            <person name="Lipzen A."/>
            <person name="Lutzoni F."/>
            <person name="Magnuson J."/>
            <person name="Mondo S."/>
            <person name="Nolan M."/>
            <person name="Ohm R."/>
            <person name="Pangilinan J."/>
            <person name="Park H.-J."/>
            <person name="Ramirez L."/>
            <person name="Alfaro M."/>
            <person name="Sun H."/>
            <person name="Tritt A."/>
            <person name="Yoshinaga Y."/>
            <person name="Zwiers L.-H."/>
            <person name="Turgeon B.G."/>
            <person name="Goodwin S.B."/>
            <person name="Spatafora J.W."/>
            <person name="Crous P.W."/>
            <person name="Grigoriev I.V."/>
        </authorList>
    </citation>
    <scope>NUCLEOTIDE SEQUENCE</scope>
    <source>
        <strain evidence="2">CBS 394.84</strain>
    </source>
</reference>
<feature type="signal peptide" evidence="1">
    <location>
        <begin position="1"/>
        <end position="18"/>
    </location>
</feature>
<organism evidence="2 3">
    <name type="scientific">Cucurbitaria berberidis CBS 394.84</name>
    <dbReference type="NCBI Taxonomy" id="1168544"/>
    <lineage>
        <taxon>Eukaryota</taxon>
        <taxon>Fungi</taxon>
        <taxon>Dikarya</taxon>
        <taxon>Ascomycota</taxon>
        <taxon>Pezizomycotina</taxon>
        <taxon>Dothideomycetes</taxon>
        <taxon>Pleosporomycetidae</taxon>
        <taxon>Pleosporales</taxon>
        <taxon>Pleosporineae</taxon>
        <taxon>Cucurbitariaceae</taxon>
        <taxon>Cucurbitaria</taxon>
    </lineage>
</organism>
<evidence type="ECO:0000256" key="1">
    <source>
        <dbReference type="SAM" id="SignalP"/>
    </source>
</evidence>
<proteinExistence type="predicted"/>
<evidence type="ECO:0000313" key="3">
    <source>
        <dbReference type="Proteomes" id="UP000800039"/>
    </source>
</evidence>
<accession>A0A9P4L379</accession>
<dbReference type="Proteomes" id="UP000800039">
    <property type="component" value="Unassembled WGS sequence"/>
</dbReference>
<keyword evidence="1" id="KW-0732">Signal</keyword>